<feature type="compositionally biased region" description="Basic and acidic residues" evidence="1">
    <location>
        <begin position="192"/>
        <end position="202"/>
    </location>
</feature>
<evidence type="ECO:0000313" key="4">
    <source>
        <dbReference type="Proteomes" id="UP000799437"/>
    </source>
</evidence>
<dbReference type="Proteomes" id="UP000799437">
    <property type="component" value="Unassembled WGS sequence"/>
</dbReference>
<dbReference type="OrthoDB" id="3941683at2759"/>
<reference evidence="3" key="1">
    <citation type="journal article" date="2020" name="Stud. Mycol.">
        <title>101 Dothideomycetes genomes: a test case for predicting lifestyles and emergence of pathogens.</title>
        <authorList>
            <person name="Haridas S."/>
            <person name="Albert R."/>
            <person name="Binder M."/>
            <person name="Bloem J."/>
            <person name="Labutti K."/>
            <person name="Salamov A."/>
            <person name="Andreopoulos B."/>
            <person name="Baker S."/>
            <person name="Barry K."/>
            <person name="Bills G."/>
            <person name="Bluhm B."/>
            <person name="Cannon C."/>
            <person name="Castanera R."/>
            <person name="Culley D."/>
            <person name="Daum C."/>
            <person name="Ezra D."/>
            <person name="Gonzalez J."/>
            <person name="Henrissat B."/>
            <person name="Kuo A."/>
            <person name="Liang C."/>
            <person name="Lipzen A."/>
            <person name="Lutzoni F."/>
            <person name="Magnuson J."/>
            <person name="Mondo S."/>
            <person name="Nolan M."/>
            <person name="Ohm R."/>
            <person name="Pangilinan J."/>
            <person name="Park H.-J."/>
            <person name="Ramirez L."/>
            <person name="Alfaro M."/>
            <person name="Sun H."/>
            <person name="Tritt A."/>
            <person name="Yoshinaga Y."/>
            <person name="Zwiers L.-H."/>
            <person name="Turgeon B."/>
            <person name="Goodwin S."/>
            <person name="Spatafora J."/>
            <person name="Crous P."/>
            <person name="Grigoriev I."/>
        </authorList>
    </citation>
    <scope>NUCLEOTIDE SEQUENCE</scope>
    <source>
        <strain evidence="3">CBS 121739</strain>
    </source>
</reference>
<feature type="region of interest" description="Disordered" evidence="1">
    <location>
        <begin position="177"/>
        <end position="202"/>
    </location>
</feature>
<dbReference type="EMBL" id="ML996573">
    <property type="protein sequence ID" value="KAF2757692.1"/>
    <property type="molecule type" value="Genomic_DNA"/>
</dbReference>
<accession>A0A6A6W496</accession>
<feature type="chain" id="PRO_5025556958" evidence="2">
    <location>
        <begin position="20"/>
        <end position="218"/>
    </location>
</feature>
<organism evidence="3 4">
    <name type="scientific">Pseudovirgaria hyperparasitica</name>
    <dbReference type="NCBI Taxonomy" id="470096"/>
    <lineage>
        <taxon>Eukaryota</taxon>
        <taxon>Fungi</taxon>
        <taxon>Dikarya</taxon>
        <taxon>Ascomycota</taxon>
        <taxon>Pezizomycotina</taxon>
        <taxon>Dothideomycetes</taxon>
        <taxon>Dothideomycetes incertae sedis</taxon>
        <taxon>Acrospermales</taxon>
        <taxon>Acrospermaceae</taxon>
        <taxon>Pseudovirgaria</taxon>
    </lineage>
</organism>
<evidence type="ECO:0000256" key="2">
    <source>
        <dbReference type="SAM" id="SignalP"/>
    </source>
</evidence>
<proteinExistence type="predicted"/>
<dbReference type="AlphaFoldDB" id="A0A6A6W496"/>
<sequence length="218" mass="22135">MMLQYPIFFTFLAAVQVYAVPLNINLGAYSPALVVGDGEISLGGAGEASTLMSTLATGAADAAQANGQGEGEQGEGAPPTEAQVETPTVEAGEAAEDGSPAAAIRKSLDPSAIPNVKREVEADGADAARKLKIRDFKQALDYAKEAMTNQPKIELGTGEGGSGVGVVVGPGINVPVDSAANGAQPDGDEPASAEKLKRDAGEIEETKRGVTLLAMVEL</sequence>
<feature type="signal peptide" evidence="2">
    <location>
        <begin position="1"/>
        <end position="19"/>
    </location>
</feature>
<feature type="region of interest" description="Disordered" evidence="1">
    <location>
        <begin position="61"/>
        <end position="100"/>
    </location>
</feature>
<evidence type="ECO:0000313" key="3">
    <source>
        <dbReference type="EMBL" id="KAF2757692.1"/>
    </source>
</evidence>
<keyword evidence="4" id="KW-1185">Reference proteome</keyword>
<protein>
    <submittedName>
        <fullName evidence="3">Uncharacterized protein</fullName>
    </submittedName>
</protein>
<name>A0A6A6W496_9PEZI</name>
<gene>
    <name evidence="3" type="ORF">EJ05DRAFT_476908</name>
</gene>
<evidence type="ECO:0000256" key="1">
    <source>
        <dbReference type="SAM" id="MobiDB-lite"/>
    </source>
</evidence>
<dbReference type="GeneID" id="54485191"/>
<keyword evidence="2" id="KW-0732">Signal</keyword>
<dbReference type="RefSeq" id="XP_033600143.1">
    <property type="nucleotide sequence ID" value="XM_033744137.1"/>
</dbReference>